<protein>
    <submittedName>
        <fullName evidence="2">Uncharacterized protein</fullName>
    </submittedName>
</protein>
<evidence type="ECO:0000313" key="3">
    <source>
        <dbReference type="Proteomes" id="UP000295484"/>
    </source>
</evidence>
<reference evidence="2 3" key="1">
    <citation type="submission" date="2019-03" db="EMBL/GenBank/DDBJ databases">
        <title>Genomic Encyclopedia of Type Strains, Phase IV (KMG-IV): sequencing the most valuable type-strain genomes for metagenomic binning, comparative biology and taxonomic classification.</title>
        <authorList>
            <person name="Goeker M."/>
        </authorList>
    </citation>
    <scope>NUCLEOTIDE SEQUENCE [LARGE SCALE GENOMIC DNA]</scope>
    <source>
        <strain evidence="2 3">JA181</strain>
    </source>
</reference>
<dbReference type="RefSeq" id="WP_243837577.1">
    <property type="nucleotide sequence ID" value="NZ_SOEB01000012.1"/>
</dbReference>
<evidence type="ECO:0000313" key="2">
    <source>
        <dbReference type="EMBL" id="TDX28242.1"/>
    </source>
</evidence>
<dbReference type="AlphaFoldDB" id="A0A4R8FVM2"/>
<proteinExistence type="predicted"/>
<gene>
    <name evidence="2" type="ORF">EV657_11270</name>
</gene>
<organism evidence="2 3">
    <name type="scientific">Rhodovulum visakhapatnamense</name>
    <dbReference type="NCBI Taxonomy" id="364297"/>
    <lineage>
        <taxon>Bacteria</taxon>
        <taxon>Pseudomonadati</taxon>
        <taxon>Pseudomonadota</taxon>
        <taxon>Alphaproteobacteria</taxon>
        <taxon>Rhodobacterales</taxon>
        <taxon>Paracoccaceae</taxon>
        <taxon>Rhodovulum</taxon>
    </lineage>
</organism>
<name>A0A4R8FVM2_9RHOB</name>
<evidence type="ECO:0000256" key="1">
    <source>
        <dbReference type="SAM" id="MobiDB-lite"/>
    </source>
</evidence>
<accession>A0A4R8FVM2</accession>
<dbReference type="Proteomes" id="UP000295484">
    <property type="component" value="Unassembled WGS sequence"/>
</dbReference>
<dbReference type="EMBL" id="SOEB01000012">
    <property type="protein sequence ID" value="TDX28242.1"/>
    <property type="molecule type" value="Genomic_DNA"/>
</dbReference>
<feature type="compositionally biased region" description="Basic and acidic residues" evidence="1">
    <location>
        <begin position="131"/>
        <end position="147"/>
    </location>
</feature>
<feature type="compositionally biased region" description="Basic residues" evidence="1">
    <location>
        <begin position="148"/>
        <end position="158"/>
    </location>
</feature>
<feature type="region of interest" description="Disordered" evidence="1">
    <location>
        <begin position="113"/>
        <end position="166"/>
    </location>
</feature>
<comment type="caution">
    <text evidence="2">The sequence shown here is derived from an EMBL/GenBank/DDBJ whole genome shotgun (WGS) entry which is preliminary data.</text>
</comment>
<sequence length="166" mass="16672">MALTLSLLSARGPNLLAPGDDAAGLGIRVARIAAAGRATRSRIAVGLGALPCAGMAPVLISGPALTPPLELLRVLAGGDVPGASFAVRELRLPRAVLATLAGMGFGLDLGPADDPVAGPAPDAGQRATRPASEEPALRANRPPDRPTLRKRPHAKRKAALCGAAPV</sequence>
<feature type="compositionally biased region" description="Low complexity" evidence="1">
    <location>
        <begin position="113"/>
        <end position="124"/>
    </location>
</feature>